<dbReference type="OrthoDB" id="10248520at2759"/>
<dbReference type="GO" id="GO:0140662">
    <property type="term" value="F:ATP-dependent protein folding chaperone"/>
    <property type="evidence" value="ECO:0007669"/>
    <property type="project" value="InterPro"/>
</dbReference>
<protein>
    <submittedName>
        <fullName evidence="8">T-complex protein 1 subunit delta</fullName>
    </submittedName>
</protein>
<dbReference type="AlphaFoldDB" id="R0MBG9"/>
<evidence type="ECO:0000256" key="7">
    <source>
        <dbReference type="RuleBase" id="RU004187"/>
    </source>
</evidence>
<evidence type="ECO:0000256" key="2">
    <source>
        <dbReference type="ARBA" id="ARBA00008020"/>
    </source>
</evidence>
<dbReference type="InterPro" id="IPR002423">
    <property type="entry name" value="Cpn60/GroEL/TCP-1"/>
</dbReference>
<name>R0MBG9_NOSB1</name>
<dbReference type="HOGENOM" id="CLU_008891_9_2_1"/>
<dbReference type="Gene3D" id="3.30.260.10">
    <property type="entry name" value="TCP-1-like chaperonin intermediate domain"/>
    <property type="match status" value="1"/>
</dbReference>
<comment type="similarity">
    <text evidence="2 7">Belongs to the TCP-1 chaperonin family.</text>
</comment>
<accession>R0MBG9</accession>
<dbReference type="Gene3D" id="1.10.560.10">
    <property type="entry name" value="GroEL-like equatorial domain"/>
    <property type="match status" value="1"/>
</dbReference>
<gene>
    <name evidence="8" type="primary">TCPD</name>
    <name evidence="8" type="ORF">NBO_1252g0001</name>
</gene>
<evidence type="ECO:0000313" key="8">
    <source>
        <dbReference type="EMBL" id="EOB11360.1"/>
    </source>
</evidence>
<dbReference type="PANTHER" id="PTHR11353">
    <property type="entry name" value="CHAPERONIN"/>
    <property type="match status" value="1"/>
</dbReference>
<dbReference type="Pfam" id="PF00118">
    <property type="entry name" value="Cpn60_TCP1"/>
    <property type="match status" value="1"/>
</dbReference>
<reference evidence="8 9" key="1">
    <citation type="journal article" date="2013" name="BMC Genomics">
        <title>Comparative genomics of parasitic silkworm microsporidia reveal an association between genome expansion and host adaptation.</title>
        <authorList>
            <person name="Pan G."/>
            <person name="Xu J."/>
            <person name="Li T."/>
            <person name="Xia Q."/>
            <person name="Liu S.L."/>
            <person name="Zhang G."/>
            <person name="Li S."/>
            <person name="Li C."/>
            <person name="Liu H."/>
            <person name="Yang L."/>
            <person name="Liu T."/>
            <person name="Zhang X."/>
            <person name="Wu Z."/>
            <person name="Fan W."/>
            <person name="Dang X."/>
            <person name="Xiang H."/>
            <person name="Tao M."/>
            <person name="Li Y."/>
            <person name="Hu J."/>
            <person name="Li Z."/>
            <person name="Lin L."/>
            <person name="Luo J."/>
            <person name="Geng L."/>
            <person name="Wang L."/>
            <person name="Long M."/>
            <person name="Wan Y."/>
            <person name="He N."/>
            <person name="Zhang Z."/>
            <person name="Lu C."/>
            <person name="Keeling P.J."/>
            <person name="Wang J."/>
            <person name="Xiang Z."/>
            <person name="Zhou Z."/>
        </authorList>
    </citation>
    <scope>NUCLEOTIDE SEQUENCE [LARGE SCALE GENOMIC DNA]</scope>
    <source>
        <strain evidence="9">CQ1 / CVCC 102059</strain>
    </source>
</reference>
<dbReference type="InterPro" id="IPR027409">
    <property type="entry name" value="GroEL-like_apical_dom_sf"/>
</dbReference>
<dbReference type="InterPro" id="IPR027413">
    <property type="entry name" value="GROEL-like_equatorial_sf"/>
</dbReference>
<sequence length="392" mass="43709">MVKNIALDYIEWAKVPISKENIFNSVVTSLNSKIANSSLEMAEASIKAMDLVKSKKEDIKIIKKVGGIVDDIKVYEGVLYEGCNDKGDNVWNNLASNNLGNSNNSINIPTLNIKCLLIQFCLSPPKTSMDSKILIDKPELMEKVLLDERKYILDLCKKIKRTGCGLLLIQKSILRDSLSDLARHFLKQMNILPLIIERKEIEFLSKKLNIKPISDIELIKDSKEIEIQKLDNYLLLKSPSSCTVLLRGCDDLVLDEADRSFNDALSVVNCLKNEPFLVPGGGSIEMGISLKIKECKEGILLVMRKISKAFEGVPYFLSKNAGLNSIETLSELKNKIQSHPSYGVSVRGPKISDMLESDNVVQPSKIAKSIVSLAIETVIYILKIDDILPSRK</sequence>
<keyword evidence="4 7" id="KW-0547">Nucleotide-binding</keyword>
<dbReference type="SUPFAM" id="SSF48592">
    <property type="entry name" value="GroEL equatorial domain-like"/>
    <property type="match status" value="1"/>
</dbReference>
<dbReference type="Proteomes" id="UP000016927">
    <property type="component" value="Unassembled WGS sequence"/>
</dbReference>
<dbReference type="OMA" id="XLVELSK"/>
<keyword evidence="5 7" id="KW-0067">ATP-binding</keyword>
<proteinExistence type="inferred from homology"/>
<dbReference type="SMR" id="R0MBG9"/>
<organism evidence="8 9">
    <name type="scientific">Nosema bombycis (strain CQ1 / CVCC 102059)</name>
    <name type="common">Microsporidian parasite</name>
    <name type="synonym">Pebrine of silkworm</name>
    <dbReference type="NCBI Taxonomy" id="578461"/>
    <lineage>
        <taxon>Eukaryota</taxon>
        <taxon>Fungi</taxon>
        <taxon>Fungi incertae sedis</taxon>
        <taxon>Microsporidia</taxon>
        <taxon>Nosematidae</taxon>
        <taxon>Nosema</taxon>
    </lineage>
</organism>
<evidence type="ECO:0000256" key="4">
    <source>
        <dbReference type="ARBA" id="ARBA00022741"/>
    </source>
</evidence>
<dbReference type="EMBL" id="KB910159">
    <property type="protein sequence ID" value="EOB11360.1"/>
    <property type="molecule type" value="Genomic_DNA"/>
</dbReference>
<dbReference type="InterPro" id="IPR027410">
    <property type="entry name" value="TCP-1-like_intermed_sf"/>
</dbReference>
<dbReference type="Gene3D" id="3.50.7.10">
    <property type="entry name" value="GroEL"/>
    <property type="match status" value="1"/>
</dbReference>
<keyword evidence="9" id="KW-1185">Reference proteome</keyword>
<evidence type="ECO:0000256" key="3">
    <source>
        <dbReference type="ARBA" id="ARBA00011381"/>
    </source>
</evidence>
<evidence type="ECO:0000256" key="1">
    <source>
        <dbReference type="ARBA" id="ARBA00002912"/>
    </source>
</evidence>
<evidence type="ECO:0000313" key="9">
    <source>
        <dbReference type="Proteomes" id="UP000016927"/>
    </source>
</evidence>
<dbReference type="InterPro" id="IPR017998">
    <property type="entry name" value="Chaperone_TCP-1"/>
</dbReference>
<comment type="subunit">
    <text evidence="3">Component of the T-complex protein 1 (TCP1) complex.</text>
</comment>
<evidence type="ECO:0000256" key="5">
    <source>
        <dbReference type="ARBA" id="ARBA00022840"/>
    </source>
</evidence>
<dbReference type="SUPFAM" id="SSF52029">
    <property type="entry name" value="GroEL apical domain-like"/>
    <property type="match status" value="1"/>
</dbReference>
<dbReference type="STRING" id="578461.R0MBG9"/>
<comment type="function">
    <text evidence="1">Molecular chaperone; assists the folding of proteins upon ATP hydrolysis.</text>
</comment>
<keyword evidence="6 7" id="KW-0143">Chaperone</keyword>
<dbReference type="GO" id="GO:0005524">
    <property type="term" value="F:ATP binding"/>
    <property type="evidence" value="ECO:0007669"/>
    <property type="project" value="UniProtKB-KW"/>
</dbReference>
<dbReference type="PRINTS" id="PR00304">
    <property type="entry name" value="TCOMPLEXTCP1"/>
</dbReference>
<dbReference type="VEuPathDB" id="MicrosporidiaDB:NBO_1252g0001"/>
<dbReference type="SUPFAM" id="SSF54849">
    <property type="entry name" value="GroEL-intermediate domain like"/>
    <property type="match status" value="1"/>
</dbReference>
<evidence type="ECO:0000256" key="6">
    <source>
        <dbReference type="ARBA" id="ARBA00023186"/>
    </source>
</evidence>